<dbReference type="PROSITE" id="PS50157">
    <property type="entry name" value="ZINC_FINGER_C2H2_2"/>
    <property type="match status" value="10"/>
</dbReference>
<feature type="domain" description="C2H2-type" evidence="11">
    <location>
        <begin position="601"/>
        <end position="628"/>
    </location>
</feature>
<proteinExistence type="predicted"/>
<reference evidence="12" key="1">
    <citation type="submission" date="2023-08" db="EMBL/GenBank/DDBJ databases">
        <authorList>
            <person name="Alioto T."/>
            <person name="Alioto T."/>
            <person name="Gomez Garrido J."/>
        </authorList>
    </citation>
    <scope>NUCLEOTIDE SEQUENCE</scope>
</reference>
<feature type="region of interest" description="Disordered" evidence="10">
    <location>
        <begin position="761"/>
        <end position="780"/>
    </location>
</feature>
<dbReference type="SMART" id="SM00355">
    <property type="entry name" value="ZnF_C2H2"/>
    <property type="match status" value="11"/>
</dbReference>
<feature type="compositionally biased region" description="Basic and acidic residues" evidence="10">
    <location>
        <begin position="336"/>
        <end position="347"/>
    </location>
</feature>
<feature type="coiled-coil region" evidence="9">
    <location>
        <begin position="38"/>
        <end position="65"/>
    </location>
</feature>
<dbReference type="GO" id="GO:0006357">
    <property type="term" value="P:regulation of transcription by RNA polymerase II"/>
    <property type="evidence" value="ECO:0007669"/>
    <property type="project" value="TreeGrafter"/>
</dbReference>
<feature type="domain" description="C2H2-type" evidence="11">
    <location>
        <begin position="489"/>
        <end position="516"/>
    </location>
</feature>
<feature type="domain" description="C2H2-type" evidence="11">
    <location>
        <begin position="657"/>
        <end position="684"/>
    </location>
</feature>
<dbReference type="AlphaFoldDB" id="A0AAV1EHW7"/>
<dbReference type="SUPFAM" id="SSF57667">
    <property type="entry name" value="beta-beta-alpha zinc fingers"/>
    <property type="match status" value="6"/>
</dbReference>
<evidence type="ECO:0000256" key="1">
    <source>
        <dbReference type="ARBA" id="ARBA00004123"/>
    </source>
</evidence>
<feature type="domain" description="C2H2-type" evidence="11">
    <location>
        <begin position="713"/>
        <end position="740"/>
    </location>
</feature>
<feature type="domain" description="C2H2-type" evidence="11">
    <location>
        <begin position="685"/>
        <end position="712"/>
    </location>
</feature>
<feature type="region of interest" description="Disordered" evidence="10">
    <location>
        <begin position="192"/>
        <end position="221"/>
    </location>
</feature>
<dbReference type="InterPro" id="IPR050589">
    <property type="entry name" value="Ikaros_C2H2-ZF"/>
</dbReference>
<dbReference type="FunFam" id="3.30.160.60:FF:000557">
    <property type="entry name" value="zinc finger and SCAN domain-containing protein 29"/>
    <property type="match status" value="1"/>
</dbReference>
<keyword evidence="2" id="KW-0479">Metal-binding</keyword>
<comment type="caution">
    <text evidence="12">The sequence shown here is derived from an EMBL/GenBank/DDBJ whole genome shotgun (WGS) entry which is preliminary data.</text>
</comment>
<dbReference type="FunFam" id="3.30.160.60:FF:000710">
    <property type="entry name" value="Zinc finger protein 768"/>
    <property type="match status" value="1"/>
</dbReference>
<dbReference type="GO" id="GO:0008270">
    <property type="term" value="F:zinc ion binding"/>
    <property type="evidence" value="ECO:0007669"/>
    <property type="project" value="UniProtKB-KW"/>
</dbReference>
<name>A0AAV1EHW7_XYRNO</name>
<evidence type="ECO:0000259" key="11">
    <source>
        <dbReference type="PROSITE" id="PS50157"/>
    </source>
</evidence>
<dbReference type="Pfam" id="PF00096">
    <property type="entry name" value="zf-C2H2"/>
    <property type="match status" value="5"/>
</dbReference>
<dbReference type="FunFam" id="3.30.160.60:FF:000303">
    <property type="entry name" value="Zinc finger protein 41"/>
    <property type="match status" value="1"/>
</dbReference>
<organism evidence="12 13">
    <name type="scientific">Xyrichtys novacula</name>
    <name type="common">Pearly razorfish</name>
    <name type="synonym">Hemipteronotus novacula</name>
    <dbReference type="NCBI Taxonomy" id="13765"/>
    <lineage>
        <taxon>Eukaryota</taxon>
        <taxon>Metazoa</taxon>
        <taxon>Chordata</taxon>
        <taxon>Craniata</taxon>
        <taxon>Vertebrata</taxon>
        <taxon>Euteleostomi</taxon>
        <taxon>Actinopterygii</taxon>
        <taxon>Neopterygii</taxon>
        <taxon>Teleostei</taxon>
        <taxon>Neoteleostei</taxon>
        <taxon>Acanthomorphata</taxon>
        <taxon>Eupercaria</taxon>
        <taxon>Labriformes</taxon>
        <taxon>Labridae</taxon>
        <taxon>Xyrichtys</taxon>
    </lineage>
</organism>
<evidence type="ECO:0000256" key="6">
    <source>
        <dbReference type="ARBA" id="ARBA00023125"/>
    </source>
</evidence>
<dbReference type="Pfam" id="PF13894">
    <property type="entry name" value="zf-C2H2_4"/>
    <property type="match status" value="1"/>
</dbReference>
<evidence type="ECO:0000256" key="5">
    <source>
        <dbReference type="ARBA" id="ARBA00022833"/>
    </source>
</evidence>
<dbReference type="EMBL" id="CAUIWU010000006">
    <property type="protein sequence ID" value="CAJ1048321.1"/>
    <property type="molecule type" value="Genomic_DNA"/>
</dbReference>
<keyword evidence="4 8" id="KW-0863">Zinc-finger</keyword>
<evidence type="ECO:0000256" key="4">
    <source>
        <dbReference type="ARBA" id="ARBA00022771"/>
    </source>
</evidence>
<dbReference type="InterPro" id="IPR036236">
    <property type="entry name" value="Znf_C2H2_sf"/>
</dbReference>
<evidence type="ECO:0000256" key="10">
    <source>
        <dbReference type="SAM" id="MobiDB-lite"/>
    </source>
</evidence>
<dbReference type="Pfam" id="PF13912">
    <property type="entry name" value="zf-C2H2_6"/>
    <property type="match status" value="2"/>
</dbReference>
<feature type="region of interest" description="Disordered" evidence="10">
    <location>
        <begin position="359"/>
        <end position="430"/>
    </location>
</feature>
<feature type="compositionally biased region" description="Basic and acidic residues" evidence="10">
    <location>
        <begin position="363"/>
        <end position="384"/>
    </location>
</feature>
<evidence type="ECO:0000256" key="8">
    <source>
        <dbReference type="PROSITE-ProRule" id="PRU00042"/>
    </source>
</evidence>
<feature type="region of interest" description="Disordered" evidence="10">
    <location>
        <begin position="307"/>
        <end position="347"/>
    </location>
</feature>
<dbReference type="GO" id="GO:0005634">
    <property type="term" value="C:nucleus"/>
    <property type="evidence" value="ECO:0007669"/>
    <property type="project" value="UniProtKB-SubCell"/>
</dbReference>
<feature type="compositionally biased region" description="Basic and acidic residues" evidence="10">
    <location>
        <begin position="192"/>
        <end position="204"/>
    </location>
</feature>
<feature type="domain" description="C2H2-type" evidence="11">
    <location>
        <begin position="630"/>
        <end position="657"/>
    </location>
</feature>
<sequence>MEGEDLLSVSSVDQKLPKVEILKRLITEKLTTAAREILAVVERTVSGYEEEAAGLRTEIDRQRSQLEAVLQPRVSLCRMTDGGEDLGHSEDEGSVKTGVINLHVGLLQDSHPRFLSRNVVQSEVQEVRCPRGLKEEEFLDLLKTTFPQLSREVEIFSVDASGKLKTLDLRDLTPEEIQSSGGSVLYIREKAADDSVKNPTKEDATTNNDNNGGPSLKTPGRRRTSLNLRVCLLKDSETNVLKRGVLRSQVQEVRCPRGLQEPQFLDLLRSSFPQLTGLFDAFTVDTTKKLTPLNLKTLTPEKIQRAIQSRGKGRSALYIRAKDSRSFMEKPPPSDGRAEAVDESSPDGRVEELLQHVGATEDGVEHDGRSQDFRDPNSARHGADSDDGDDGDEEWKPDENCEETEEMKKKKKIRSSVRTKRRKPKLSSLKVETSGAPLSCRVCRALRGSENMLIKHSWSHVDDPEGLCGVCGEHSEDLRSHLNAHQKTHSCDVCGKTFLSLVGLQRHVPLHSREKPFECQTCGKVYVSRSSLRNHQWEHVENKRHGCDVCHRSFAFKQQLRIHSRTHTGEKPFTCDVCGKSVSDLNSLSRHNLIHAGEKRYGCRFCGKRFLTPGKVREHEKIHTVRDRRYLCEICCKTFHTQGELNAHLRTHSQDKIMCGVCGKGLSSKGALRRHAFIHTGEKPYECSVCGRSFNSSSLLRNHLKTHSGVKPFVCSICGKASSRKEHLIVHMRTHNGEKPYRCTVCDRGFTQSHCLKTHMKSHQGAAEEEERAAAGGQTD</sequence>
<dbReference type="InterPro" id="IPR013087">
    <property type="entry name" value="Znf_C2H2_type"/>
</dbReference>
<feature type="domain" description="C2H2-type" evidence="11">
    <location>
        <begin position="545"/>
        <end position="572"/>
    </location>
</feature>
<evidence type="ECO:0000256" key="7">
    <source>
        <dbReference type="ARBA" id="ARBA00023242"/>
    </source>
</evidence>
<dbReference type="PROSITE" id="PS00028">
    <property type="entry name" value="ZINC_FINGER_C2H2_1"/>
    <property type="match status" value="9"/>
</dbReference>
<feature type="compositionally biased region" description="Basic residues" evidence="10">
    <location>
        <begin position="409"/>
        <end position="425"/>
    </location>
</feature>
<dbReference type="PANTHER" id="PTHR24404">
    <property type="entry name" value="ZINC FINGER PROTEIN"/>
    <property type="match status" value="1"/>
</dbReference>
<evidence type="ECO:0000313" key="12">
    <source>
        <dbReference type="EMBL" id="CAJ1048321.1"/>
    </source>
</evidence>
<feature type="compositionally biased region" description="Acidic residues" evidence="10">
    <location>
        <begin position="385"/>
        <end position="405"/>
    </location>
</feature>
<dbReference type="Gene3D" id="3.30.160.60">
    <property type="entry name" value="Classic Zinc Finger"/>
    <property type="match status" value="10"/>
</dbReference>
<keyword evidence="7" id="KW-0539">Nucleus</keyword>
<dbReference type="FunFam" id="3.30.160.60:FF:001443">
    <property type="entry name" value="Zinc finger protein 668"/>
    <property type="match status" value="1"/>
</dbReference>
<dbReference type="GO" id="GO:0000978">
    <property type="term" value="F:RNA polymerase II cis-regulatory region sequence-specific DNA binding"/>
    <property type="evidence" value="ECO:0007669"/>
    <property type="project" value="TreeGrafter"/>
</dbReference>
<evidence type="ECO:0000313" key="13">
    <source>
        <dbReference type="Proteomes" id="UP001178508"/>
    </source>
</evidence>
<feature type="domain" description="C2H2-type" evidence="11">
    <location>
        <begin position="573"/>
        <end position="600"/>
    </location>
</feature>
<evidence type="ECO:0000256" key="2">
    <source>
        <dbReference type="ARBA" id="ARBA00022723"/>
    </source>
</evidence>
<evidence type="ECO:0000256" key="9">
    <source>
        <dbReference type="SAM" id="Coils"/>
    </source>
</evidence>
<gene>
    <name evidence="12" type="ORF">XNOV1_A038662</name>
</gene>
<protein>
    <submittedName>
        <fullName evidence="12">Zinc finger protein 37-like isoform X1</fullName>
    </submittedName>
</protein>
<evidence type="ECO:0000256" key="3">
    <source>
        <dbReference type="ARBA" id="ARBA00022737"/>
    </source>
</evidence>
<feature type="domain" description="C2H2-type" evidence="11">
    <location>
        <begin position="517"/>
        <end position="544"/>
    </location>
</feature>
<keyword evidence="5" id="KW-0862">Zinc</keyword>
<keyword evidence="6" id="KW-0238">DNA-binding</keyword>
<keyword evidence="9" id="KW-0175">Coiled coil</keyword>
<comment type="subcellular location">
    <subcellularLocation>
        <location evidence="1">Nucleus</location>
    </subcellularLocation>
</comment>
<keyword evidence="13" id="KW-1185">Reference proteome</keyword>
<feature type="domain" description="C2H2-type" evidence="11">
    <location>
        <begin position="741"/>
        <end position="768"/>
    </location>
</feature>
<accession>A0AAV1EHW7</accession>
<keyword evidence="3" id="KW-0677">Repeat</keyword>
<dbReference type="GO" id="GO:0003700">
    <property type="term" value="F:DNA-binding transcription factor activity"/>
    <property type="evidence" value="ECO:0007669"/>
    <property type="project" value="TreeGrafter"/>
</dbReference>
<dbReference type="PANTHER" id="PTHR24404:SF114">
    <property type="entry name" value="KLUMPFUSS, ISOFORM B-RELATED"/>
    <property type="match status" value="1"/>
</dbReference>
<dbReference type="FunFam" id="3.30.160.60:FF:002343">
    <property type="entry name" value="Zinc finger protein 33A"/>
    <property type="match status" value="1"/>
</dbReference>
<dbReference type="Proteomes" id="UP001178508">
    <property type="component" value="Unassembled WGS sequence"/>
</dbReference>